<organism evidence="1 2">
    <name type="scientific">Aspergillus luchuensis (strain CBS 106.47)</name>
    <dbReference type="NCBI Taxonomy" id="1137211"/>
    <lineage>
        <taxon>Eukaryota</taxon>
        <taxon>Fungi</taxon>
        <taxon>Dikarya</taxon>
        <taxon>Ascomycota</taxon>
        <taxon>Pezizomycotina</taxon>
        <taxon>Eurotiomycetes</taxon>
        <taxon>Eurotiomycetidae</taxon>
        <taxon>Eurotiales</taxon>
        <taxon>Aspergillaceae</taxon>
        <taxon>Aspergillus</taxon>
        <taxon>Aspergillus subgen. Circumdati</taxon>
    </lineage>
</organism>
<dbReference type="VEuPathDB" id="FungiDB:ASPFODRAFT_54898"/>
<reference evidence="2" key="1">
    <citation type="journal article" date="2017" name="Genome Biol.">
        <title>Comparative genomics reveals high biological diversity and specific adaptations in the industrially and medically important fungal genus Aspergillus.</title>
        <authorList>
            <person name="de Vries R.P."/>
            <person name="Riley R."/>
            <person name="Wiebenga A."/>
            <person name="Aguilar-Osorio G."/>
            <person name="Amillis S."/>
            <person name="Uchima C.A."/>
            <person name="Anderluh G."/>
            <person name="Asadollahi M."/>
            <person name="Askin M."/>
            <person name="Barry K."/>
            <person name="Battaglia E."/>
            <person name="Bayram O."/>
            <person name="Benocci T."/>
            <person name="Braus-Stromeyer S.A."/>
            <person name="Caldana C."/>
            <person name="Canovas D."/>
            <person name="Cerqueira G.C."/>
            <person name="Chen F."/>
            <person name="Chen W."/>
            <person name="Choi C."/>
            <person name="Clum A."/>
            <person name="Dos Santos R.A."/>
            <person name="Damasio A.R."/>
            <person name="Diallinas G."/>
            <person name="Emri T."/>
            <person name="Fekete E."/>
            <person name="Flipphi M."/>
            <person name="Freyberg S."/>
            <person name="Gallo A."/>
            <person name="Gournas C."/>
            <person name="Habgood R."/>
            <person name="Hainaut M."/>
            <person name="Harispe M.L."/>
            <person name="Henrissat B."/>
            <person name="Hilden K.S."/>
            <person name="Hope R."/>
            <person name="Hossain A."/>
            <person name="Karabika E."/>
            <person name="Karaffa L."/>
            <person name="Karanyi Z."/>
            <person name="Krasevec N."/>
            <person name="Kuo A."/>
            <person name="Kusch H."/>
            <person name="LaButti K."/>
            <person name="Lagendijk E.L."/>
            <person name="Lapidus A."/>
            <person name="Levasseur A."/>
            <person name="Lindquist E."/>
            <person name="Lipzen A."/>
            <person name="Logrieco A.F."/>
            <person name="MacCabe A."/>
            <person name="Maekelae M.R."/>
            <person name="Malavazi I."/>
            <person name="Melin P."/>
            <person name="Meyer V."/>
            <person name="Mielnichuk N."/>
            <person name="Miskei M."/>
            <person name="Molnar A.P."/>
            <person name="Mule G."/>
            <person name="Ngan C.Y."/>
            <person name="Orejas M."/>
            <person name="Orosz E."/>
            <person name="Ouedraogo J.P."/>
            <person name="Overkamp K.M."/>
            <person name="Park H.-S."/>
            <person name="Perrone G."/>
            <person name="Piumi F."/>
            <person name="Punt P.J."/>
            <person name="Ram A.F."/>
            <person name="Ramon A."/>
            <person name="Rauscher S."/>
            <person name="Record E."/>
            <person name="Riano-Pachon D.M."/>
            <person name="Robert V."/>
            <person name="Roehrig J."/>
            <person name="Ruller R."/>
            <person name="Salamov A."/>
            <person name="Salih N.S."/>
            <person name="Samson R.A."/>
            <person name="Sandor E."/>
            <person name="Sanguinetti M."/>
            <person name="Schuetze T."/>
            <person name="Sepcic K."/>
            <person name="Shelest E."/>
            <person name="Sherlock G."/>
            <person name="Sophianopoulou V."/>
            <person name="Squina F.M."/>
            <person name="Sun H."/>
            <person name="Susca A."/>
            <person name="Todd R.B."/>
            <person name="Tsang A."/>
            <person name="Unkles S.E."/>
            <person name="van de Wiele N."/>
            <person name="van Rossen-Uffink D."/>
            <person name="Oliveira J.V."/>
            <person name="Vesth T.C."/>
            <person name="Visser J."/>
            <person name="Yu J.-H."/>
            <person name="Zhou M."/>
            <person name="Andersen M.R."/>
            <person name="Archer D.B."/>
            <person name="Baker S.E."/>
            <person name="Benoit I."/>
            <person name="Brakhage A.A."/>
            <person name="Braus G.H."/>
            <person name="Fischer R."/>
            <person name="Frisvad J.C."/>
            <person name="Goldman G.H."/>
            <person name="Houbraken J."/>
            <person name="Oakley B."/>
            <person name="Pocsi I."/>
            <person name="Scazzocchio C."/>
            <person name="Seiboth B."/>
            <person name="vanKuyk P.A."/>
            <person name="Wortman J."/>
            <person name="Dyer P.S."/>
            <person name="Grigoriev I.V."/>
        </authorList>
    </citation>
    <scope>NUCLEOTIDE SEQUENCE [LARGE SCALE GENOMIC DNA]</scope>
    <source>
        <strain evidence="2">CBS 106.47</strain>
    </source>
</reference>
<evidence type="ECO:0000313" key="2">
    <source>
        <dbReference type="Proteomes" id="UP000184063"/>
    </source>
</evidence>
<protein>
    <submittedName>
        <fullName evidence="1">Uncharacterized protein</fullName>
    </submittedName>
</protein>
<evidence type="ECO:0000313" key="1">
    <source>
        <dbReference type="EMBL" id="OJZ79633.1"/>
    </source>
</evidence>
<gene>
    <name evidence="1" type="ORF">ASPFODRAFT_54898</name>
</gene>
<name>A0A1M3SYQ9_ASPLC</name>
<accession>A0A1M3SYQ9</accession>
<proteinExistence type="predicted"/>
<dbReference type="EMBL" id="KV878281">
    <property type="protein sequence ID" value="OJZ79633.1"/>
    <property type="molecule type" value="Genomic_DNA"/>
</dbReference>
<dbReference type="Proteomes" id="UP000184063">
    <property type="component" value="Unassembled WGS sequence"/>
</dbReference>
<sequence>MMESYLNRADQRDIGSGSGLVDFSTPPTDHPLPSLSVYTQSLVHVDGGLKLYLATVEQGQSLAANRGEAVSASYLTRQLARLFTTTEPETVRGPQVDWTHVVLSQDALSRNTEDDTYTLGESVIRIAEVDQGLISSGRPRQFLTPWPPTADMQKELKILDAITTELGELMKALSSCQSWNFSLLTLKPALDTPTER</sequence>
<dbReference type="AlphaFoldDB" id="A0A1M3SYQ9"/>